<keyword evidence="9 15" id="KW-0521">NADP</keyword>
<evidence type="ECO:0000256" key="8">
    <source>
        <dbReference type="ARBA" id="ARBA00022697"/>
    </source>
</evidence>
<dbReference type="SUPFAM" id="SSF55347">
    <property type="entry name" value="Glyceraldehyde-3-phosphate dehydrogenase-like, C-terminal domain"/>
    <property type="match status" value="1"/>
</dbReference>
<keyword evidence="12 16" id="KW-0486">Methionine biosynthesis</keyword>
<evidence type="ECO:0000256" key="1">
    <source>
        <dbReference type="ARBA" id="ARBA00001920"/>
    </source>
</evidence>
<dbReference type="UniPathway" id="UPA00050">
    <property type="reaction ID" value="UER00063"/>
</dbReference>
<feature type="binding site" evidence="15">
    <location>
        <begin position="9"/>
        <end position="16"/>
    </location>
    <ligand>
        <name>NADP(+)</name>
        <dbReference type="ChEBI" id="CHEBI:58349"/>
    </ligand>
</feature>
<dbReference type="AlphaFoldDB" id="A0A7W3SYE7"/>
<evidence type="ECO:0000256" key="12">
    <source>
        <dbReference type="ARBA" id="ARBA00023167"/>
    </source>
</evidence>
<evidence type="ECO:0000256" key="17">
    <source>
        <dbReference type="RuleBase" id="RU004171"/>
    </source>
</evidence>
<reference evidence="19 20" key="1">
    <citation type="submission" date="2020-08" db="EMBL/GenBank/DDBJ databases">
        <title>Genomic Encyclopedia of Type Strains, Phase III (KMG-III): the genomes of soil and plant-associated and newly described type strains.</title>
        <authorList>
            <person name="Whitman W."/>
        </authorList>
    </citation>
    <scope>NUCLEOTIDE SEQUENCE [LARGE SCALE GENOMIC DNA]</scope>
    <source>
        <strain evidence="19 20">CECT 8693</strain>
    </source>
</reference>
<keyword evidence="7 16" id="KW-0028">Amino-acid biosynthesis</keyword>
<dbReference type="RefSeq" id="WP_182540053.1">
    <property type="nucleotide sequence ID" value="NZ_JACJIP010000052.1"/>
</dbReference>
<dbReference type="PROSITE" id="PS51671">
    <property type="entry name" value="ACT"/>
    <property type="match status" value="1"/>
</dbReference>
<dbReference type="GO" id="GO:0009088">
    <property type="term" value="P:threonine biosynthetic process"/>
    <property type="evidence" value="ECO:0007669"/>
    <property type="project" value="UniProtKB-UniPathway"/>
</dbReference>
<dbReference type="InterPro" id="IPR016204">
    <property type="entry name" value="HDH"/>
</dbReference>
<dbReference type="PIRSF" id="PIRSF000098">
    <property type="entry name" value="Homoser_dehydrog"/>
    <property type="match status" value="1"/>
</dbReference>
<dbReference type="InterPro" id="IPR005106">
    <property type="entry name" value="Asp/hSer_DH_NAD-bd"/>
</dbReference>
<dbReference type="InterPro" id="IPR002912">
    <property type="entry name" value="ACT_dom"/>
</dbReference>
<evidence type="ECO:0000256" key="9">
    <source>
        <dbReference type="ARBA" id="ARBA00022857"/>
    </source>
</evidence>
<evidence type="ECO:0000256" key="15">
    <source>
        <dbReference type="PIRSR" id="PIRSR000098-2"/>
    </source>
</evidence>
<dbReference type="PANTHER" id="PTHR43331:SF1">
    <property type="entry name" value="HOMOSERINE DEHYDROGENASE"/>
    <property type="match status" value="1"/>
</dbReference>
<dbReference type="Gene3D" id="3.30.360.10">
    <property type="entry name" value="Dihydrodipicolinate Reductase, domain 2"/>
    <property type="match status" value="1"/>
</dbReference>
<dbReference type="UniPathway" id="UPA00051">
    <property type="reaction ID" value="UER00465"/>
</dbReference>
<dbReference type="Gene3D" id="3.30.70.260">
    <property type="match status" value="1"/>
</dbReference>
<feature type="binding site" evidence="15">
    <location>
        <position position="107"/>
    </location>
    <ligand>
        <name>NADPH</name>
        <dbReference type="ChEBI" id="CHEBI:57783"/>
    </ligand>
</feature>
<keyword evidence="20" id="KW-1185">Reference proteome</keyword>
<evidence type="ECO:0000256" key="2">
    <source>
        <dbReference type="ARBA" id="ARBA00005056"/>
    </source>
</evidence>
<dbReference type="EMBL" id="JACJIP010000052">
    <property type="protein sequence ID" value="MBA9088462.1"/>
    <property type="molecule type" value="Genomic_DNA"/>
</dbReference>
<dbReference type="PANTHER" id="PTHR43331">
    <property type="entry name" value="HOMOSERINE DEHYDROGENASE"/>
    <property type="match status" value="1"/>
</dbReference>
<comment type="catalytic activity">
    <reaction evidence="13">
        <text>L-homoserine + NADP(+) = L-aspartate 4-semialdehyde + NADPH + H(+)</text>
        <dbReference type="Rhea" id="RHEA:15761"/>
        <dbReference type="ChEBI" id="CHEBI:15378"/>
        <dbReference type="ChEBI" id="CHEBI:57476"/>
        <dbReference type="ChEBI" id="CHEBI:57783"/>
        <dbReference type="ChEBI" id="CHEBI:58349"/>
        <dbReference type="ChEBI" id="CHEBI:537519"/>
        <dbReference type="EC" id="1.1.1.3"/>
    </reaction>
    <physiologicalReaction direction="right-to-left" evidence="13">
        <dbReference type="Rhea" id="RHEA:15763"/>
    </physiologicalReaction>
</comment>
<evidence type="ECO:0000256" key="6">
    <source>
        <dbReference type="ARBA" id="ARBA00013376"/>
    </source>
</evidence>
<evidence type="ECO:0000256" key="14">
    <source>
        <dbReference type="PIRSR" id="PIRSR000098-1"/>
    </source>
</evidence>
<comment type="pathway">
    <text evidence="3 16">Amino-acid biosynthesis; L-methionine biosynthesis via de novo pathway; L-homoserine from L-aspartate: step 3/3.</text>
</comment>
<keyword evidence="8 16" id="KW-0791">Threonine biosynthesis</keyword>
<evidence type="ECO:0000313" key="20">
    <source>
        <dbReference type="Proteomes" id="UP000567067"/>
    </source>
</evidence>
<dbReference type="InterPro" id="IPR019811">
    <property type="entry name" value="HDH_CS"/>
</dbReference>
<dbReference type="Pfam" id="PF03447">
    <property type="entry name" value="NAD_binding_3"/>
    <property type="match status" value="1"/>
</dbReference>
<evidence type="ECO:0000256" key="10">
    <source>
        <dbReference type="ARBA" id="ARBA00023002"/>
    </source>
</evidence>
<evidence type="ECO:0000313" key="19">
    <source>
        <dbReference type="EMBL" id="MBA9088462.1"/>
    </source>
</evidence>
<comment type="pathway">
    <text evidence="2 16">Amino-acid biosynthesis; L-threonine biosynthesis; L-threonine from L-aspartate: step 3/5.</text>
</comment>
<organism evidence="19 20">
    <name type="scientific">Fontibacillus solani</name>
    <dbReference type="NCBI Taxonomy" id="1572857"/>
    <lineage>
        <taxon>Bacteria</taxon>
        <taxon>Bacillati</taxon>
        <taxon>Bacillota</taxon>
        <taxon>Bacilli</taxon>
        <taxon>Bacillales</taxon>
        <taxon>Paenibacillaceae</taxon>
        <taxon>Fontibacillus</taxon>
    </lineage>
</organism>
<accession>A0A7W3SYE7</accession>
<dbReference type="GO" id="GO:0004412">
    <property type="term" value="F:homoserine dehydrogenase activity"/>
    <property type="evidence" value="ECO:0007669"/>
    <property type="project" value="UniProtKB-EC"/>
</dbReference>
<evidence type="ECO:0000256" key="3">
    <source>
        <dbReference type="ARBA" id="ARBA00005062"/>
    </source>
</evidence>
<comment type="cofactor">
    <cofactor evidence="1">
        <name>a metal cation</name>
        <dbReference type="ChEBI" id="CHEBI:25213"/>
    </cofactor>
</comment>
<evidence type="ECO:0000256" key="13">
    <source>
        <dbReference type="ARBA" id="ARBA00048841"/>
    </source>
</evidence>
<evidence type="ECO:0000256" key="7">
    <source>
        <dbReference type="ARBA" id="ARBA00022605"/>
    </source>
</evidence>
<evidence type="ECO:0000256" key="5">
    <source>
        <dbReference type="ARBA" id="ARBA00013213"/>
    </source>
</evidence>
<name>A0A7W3SYE7_9BACL</name>
<dbReference type="FunFam" id="3.30.360.10:FF:000005">
    <property type="entry name" value="Homoserine dehydrogenase"/>
    <property type="match status" value="1"/>
</dbReference>
<proteinExistence type="inferred from homology"/>
<keyword evidence="10 16" id="KW-0560">Oxidoreductase</keyword>
<feature type="domain" description="ACT" evidence="18">
    <location>
        <begin position="349"/>
        <end position="421"/>
    </location>
</feature>
<evidence type="ECO:0000256" key="4">
    <source>
        <dbReference type="ARBA" id="ARBA00006753"/>
    </source>
</evidence>
<evidence type="ECO:0000259" key="18">
    <source>
        <dbReference type="PROSITE" id="PS51671"/>
    </source>
</evidence>
<keyword evidence="11" id="KW-0915">Sodium</keyword>
<protein>
    <recommendedName>
        <fullName evidence="6 16">Homoserine dehydrogenase</fullName>
        <ecNumber evidence="5 16">1.1.1.3</ecNumber>
    </recommendedName>
</protein>
<sequence length="425" mass="47177">MNKITVGFLGLGVVGAELVNIIRVNQETIIRNYGVKVEIGKIFIRDMNKKRGTDISSLQLTTNVEEVIDDNEIDIICECMGGAGTEKTKEYIIRSINNNKSIIMSSKKTLAYYGKDIIPLAGESEIDLRYDATVGGGIPIAKILTSCFKGESITKIVGILNATSNFIYSKMENDVVSFKEALKEAQSLGYAENDPTEDIGGFDSLYKGIILAVFAMNKWVDVNQLSTTPFSTISLTDMNYALELGYSIKPLVIFKNSNGTLLYRIGPCLIKKDHIVANTSDNYNMIVIEGSNSGVLGFYGQGAGSLPTASAMFDDLISIIEKNNNDHFNSKLKQIKNFNNVEEYNNSLYWRLTVKNVIGNLSRITAIFSSYKINIEKLIQKNEQKNTVDVVLLTSRIELNQLSNLTDELNSFDSKVESIIPFFED</sequence>
<dbReference type="Pfam" id="PF00742">
    <property type="entry name" value="Homoserine_dh"/>
    <property type="match status" value="1"/>
</dbReference>
<dbReference type="GO" id="GO:0050661">
    <property type="term" value="F:NADP binding"/>
    <property type="evidence" value="ECO:0007669"/>
    <property type="project" value="InterPro"/>
</dbReference>
<dbReference type="PROSITE" id="PS01042">
    <property type="entry name" value="HOMOSER_DHGENASE"/>
    <property type="match status" value="1"/>
</dbReference>
<dbReference type="Proteomes" id="UP000567067">
    <property type="component" value="Unassembled WGS sequence"/>
</dbReference>
<dbReference type="EC" id="1.1.1.3" evidence="5 16"/>
<dbReference type="InterPro" id="IPR001342">
    <property type="entry name" value="HDH_cat"/>
</dbReference>
<dbReference type="InterPro" id="IPR036291">
    <property type="entry name" value="NAD(P)-bd_dom_sf"/>
</dbReference>
<comment type="caution">
    <text evidence="19">The sequence shown here is derived from an EMBL/GenBank/DDBJ whole genome shotgun (WGS) entry which is preliminary data.</text>
</comment>
<dbReference type="SUPFAM" id="SSF55021">
    <property type="entry name" value="ACT-like"/>
    <property type="match status" value="1"/>
</dbReference>
<evidence type="ECO:0000256" key="16">
    <source>
        <dbReference type="RuleBase" id="RU000579"/>
    </source>
</evidence>
<feature type="binding site" evidence="15">
    <location>
        <position position="192"/>
    </location>
    <ligand>
        <name>L-homoserine</name>
        <dbReference type="ChEBI" id="CHEBI:57476"/>
    </ligand>
</feature>
<dbReference type="GO" id="GO:0009086">
    <property type="term" value="P:methionine biosynthetic process"/>
    <property type="evidence" value="ECO:0007669"/>
    <property type="project" value="UniProtKB-KW"/>
</dbReference>
<dbReference type="NCBIfam" id="NF004976">
    <property type="entry name" value="PRK06349.1"/>
    <property type="match status" value="1"/>
</dbReference>
<dbReference type="Gene3D" id="3.40.50.720">
    <property type="entry name" value="NAD(P)-binding Rossmann-like Domain"/>
    <property type="match status" value="1"/>
</dbReference>
<dbReference type="InterPro" id="IPR045865">
    <property type="entry name" value="ACT-like_dom_sf"/>
</dbReference>
<dbReference type="SUPFAM" id="SSF51735">
    <property type="entry name" value="NAD(P)-binding Rossmann-fold domains"/>
    <property type="match status" value="1"/>
</dbReference>
<comment type="similarity">
    <text evidence="4 17">Belongs to the homoserine dehydrogenase family.</text>
</comment>
<evidence type="ECO:0000256" key="11">
    <source>
        <dbReference type="ARBA" id="ARBA00023053"/>
    </source>
</evidence>
<feature type="active site" description="Proton donor" evidence="14">
    <location>
        <position position="207"/>
    </location>
</feature>
<gene>
    <name evidence="19" type="ORF">FHR92_004978</name>
</gene>